<evidence type="ECO:0000256" key="5">
    <source>
        <dbReference type="SAM" id="Phobius"/>
    </source>
</evidence>
<evidence type="ECO:0000313" key="8">
    <source>
        <dbReference type="Proteomes" id="UP001209878"/>
    </source>
</evidence>
<feature type="transmembrane region" description="Helical" evidence="5">
    <location>
        <begin position="458"/>
        <end position="478"/>
    </location>
</feature>
<keyword evidence="2 5" id="KW-0812">Transmembrane</keyword>
<feature type="transmembrane region" description="Helical" evidence="5">
    <location>
        <begin position="545"/>
        <end position="566"/>
    </location>
</feature>
<keyword evidence="8" id="KW-1185">Reference proteome</keyword>
<feature type="transmembrane region" description="Helical" evidence="5">
    <location>
        <begin position="34"/>
        <end position="53"/>
    </location>
</feature>
<evidence type="ECO:0000256" key="1">
    <source>
        <dbReference type="ARBA" id="ARBA00004141"/>
    </source>
</evidence>
<accession>A0AAD9PB81</accession>
<comment type="caution">
    <text evidence="7">The sequence shown here is derived from an EMBL/GenBank/DDBJ whole genome shotgun (WGS) entry which is preliminary data.</text>
</comment>
<feature type="transmembrane region" description="Helical" evidence="5">
    <location>
        <begin position="366"/>
        <end position="389"/>
    </location>
</feature>
<dbReference type="InterPro" id="IPR012858">
    <property type="entry name" value="DC_STAMP-like"/>
</dbReference>
<gene>
    <name evidence="7" type="ORF">NP493_49g02028</name>
</gene>
<evidence type="ECO:0000256" key="4">
    <source>
        <dbReference type="ARBA" id="ARBA00023136"/>
    </source>
</evidence>
<evidence type="ECO:0000256" key="3">
    <source>
        <dbReference type="ARBA" id="ARBA00022989"/>
    </source>
</evidence>
<feature type="transmembrane region" description="Helical" evidence="5">
    <location>
        <begin position="65"/>
        <end position="85"/>
    </location>
</feature>
<dbReference type="PANTHER" id="PTHR21041">
    <property type="entry name" value="DENDRITIC CELL-SPECIFIC TRANSMEMBRANE PROTEIN"/>
    <property type="match status" value="1"/>
</dbReference>
<dbReference type="AlphaFoldDB" id="A0AAD9PB81"/>
<keyword evidence="3 5" id="KW-1133">Transmembrane helix</keyword>
<sequence>MVDRQHYKAITVSFTEAFPAITRFLTSRPEEFKMLKVLLGCPFGFLIATAIYLGPVDRMDLPPIVRYILGGVMAVMLTVGFGLSVQVRCATFLSVPTVVSKVGRAYVITFAVAYLLTGPVVNIIHNAKQVADSFGCSANLLHNQTLNRMELLTRPLQDIMGDLEKEAKISKQTSEKIRQEFSAVKREVEDEGEIAAIRDRNYDVDKYNRRNYMIDRRYNRNHPQKSVRAEHRYERKLDYRCEDVFNYGITRCKHSFNSIHRACRRKLPAGVNKVCSLLKFGIFCNLIKLVPTVTGLNCDARTAVNQGFGESFETANEAQEKFNENFKVEANYKMISIDEPLELKTGEDVAKGLTYQFNRRREWLDLAVLIVNRLMAFMFLMVIFSAYSYQKNYLTRIEFDNIYMTAYFRRIDARRYAQQKLTLLPLKKIERSELQHPFSPTYTKAEIKKLMSSTLQTFVRAFIFGMIIFVDHVIFSVLDILARNSEITYSQIGQHSIGMLVTGSGVISRLMSSFLGSFNKQHHIDVMTSNKECLPVPTATPTSTVYNIFSVLAIVWLMALAEAYALRLRRAICAFFYRKPGCSDRGCYVVCVVISQAVVTGAFYVVCVGISQAVVTAAVTSSALTSARL</sequence>
<dbReference type="Pfam" id="PF07782">
    <property type="entry name" value="DC_STAMP"/>
    <property type="match status" value="1"/>
</dbReference>
<name>A0AAD9PB81_RIDPI</name>
<feature type="transmembrane region" description="Helical" evidence="5">
    <location>
        <begin position="587"/>
        <end position="606"/>
    </location>
</feature>
<feature type="transmembrane region" description="Helical" evidence="5">
    <location>
        <begin position="105"/>
        <end position="124"/>
    </location>
</feature>
<organism evidence="7 8">
    <name type="scientific">Ridgeia piscesae</name>
    <name type="common">Tubeworm</name>
    <dbReference type="NCBI Taxonomy" id="27915"/>
    <lineage>
        <taxon>Eukaryota</taxon>
        <taxon>Metazoa</taxon>
        <taxon>Spiralia</taxon>
        <taxon>Lophotrochozoa</taxon>
        <taxon>Annelida</taxon>
        <taxon>Polychaeta</taxon>
        <taxon>Sedentaria</taxon>
        <taxon>Canalipalpata</taxon>
        <taxon>Sabellida</taxon>
        <taxon>Siboglinidae</taxon>
        <taxon>Ridgeia</taxon>
    </lineage>
</organism>
<evidence type="ECO:0000259" key="6">
    <source>
        <dbReference type="Pfam" id="PF07782"/>
    </source>
</evidence>
<evidence type="ECO:0000313" key="7">
    <source>
        <dbReference type="EMBL" id="KAK2191497.1"/>
    </source>
</evidence>
<dbReference type="Proteomes" id="UP001209878">
    <property type="component" value="Unassembled WGS sequence"/>
</dbReference>
<keyword evidence="4 5" id="KW-0472">Membrane</keyword>
<feature type="domain" description="Dendritic cell-specific transmembrane protein-like" evidence="6">
    <location>
        <begin position="399"/>
        <end position="579"/>
    </location>
</feature>
<protein>
    <recommendedName>
        <fullName evidence="6">Dendritic cell-specific transmembrane protein-like domain-containing protein</fullName>
    </recommendedName>
</protein>
<proteinExistence type="predicted"/>
<dbReference type="GO" id="GO:0016020">
    <property type="term" value="C:membrane"/>
    <property type="evidence" value="ECO:0007669"/>
    <property type="project" value="UniProtKB-SubCell"/>
</dbReference>
<dbReference type="EMBL" id="JAODUO010000052">
    <property type="protein sequence ID" value="KAK2191497.1"/>
    <property type="molecule type" value="Genomic_DNA"/>
</dbReference>
<dbReference type="PANTHER" id="PTHR21041:SF17">
    <property type="entry name" value="E3 UBIQUITIN-PROTEIN LIGASE DCST1"/>
    <property type="match status" value="1"/>
</dbReference>
<evidence type="ECO:0000256" key="2">
    <source>
        <dbReference type="ARBA" id="ARBA00022692"/>
    </source>
</evidence>
<reference evidence="7" key="1">
    <citation type="journal article" date="2023" name="Mol. Biol. Evol.">
        <title>Third-Generation Sequencing Reveals the Adaptive Role of the Epigenome in Three Deep-Sea Polychaetes.</title>
        <authorList>
            <person name="Perez M."/>
            <person name="Aroh O."/>
            <person name="Sun Y."/>
            <person name="Lan Y."/>
            <person name="Juniper S.K."/>
            <person name="Young C.R."/>
            <person name="Angers B."/>
            <person name="Qian P.Y."/>
        </authorList>
    </citation>
    <scope>NUCLEOTIDE SEQUENCE</scope>
    <source>
        <strain evidence="7">R07B-5</strain>
    </source>
</reference>
<comment type="subcellular location">
    <subcellularLocation>
        <location evidence="1">Membrane</location>
        <topology evidence="1">Multi-pass membrane protein</topology>
    </subcellularLocation>
</comment>
<dbReference type="InterPro" id="IPR051856">
    <property type="entry name" value="CSR-E3_Ligase_Protein"/>
</dbReference>